<dbReference type="PROSITE" id="PS50995">
    <property type="entry name" value="HTH_MARR_2"/>
    <property type="match status" value="1"/>
</dbReference>
<gene>
    <name evidence="7" type="ORF">B5P45_15005</name>
</gene>
<dbReference type="GO" id="GO:0005737">
    <property type="term" value="C:cytoplasm"/>
    <property type="evidence" value="ECO:0007669"/>
    <property type="project" value="UniProtKB-SubCell"/>
</dbReference>
<keyword evidence="5" id="KW-0804">Transcription</keyword>
<dbReference type="InterPro" id="IPR036390">
    <property type="entry name" value="WH_DNA-bd_sf"/>
</dbReference>
<sequence length="156" mass="17243">MENATGNAQESQLKLSNFLCFAIYSTANAVTRAYQPRLAALGLTYPQYLVMVVLWEQENQTVKAIGDKLSLDSGTLTPLLKRLETAGLITRRRDTVDERQVLIGLTDEGRSMRERAEAVPTAMGKAFGCTMDEAQTLRSELIAMRDNLVASIDEAK</sequence>
<dbReference type="InterPro" id="IPR036388">
    <property type="entry name" value="WH-like_DNA-bd_sf"/>
</dbReference>
<dbReference type="GO" id="GO:0003677">
    <property type="term" value="F:DNA binding"/>
    <property type="evidence" value="ECO:0007669"/>
    <property type="project" value="UniProtKB-KW"/>
</dbReference>
<dbReference type="Proteomes" id="UP000232163">
    <property type="component" value="Unassembled WGS sequence"/>
</dbReference>
<keyword evidence="2" id="KW-0963">Cytoplasm</keyword>
<dbReference type="InterPro" id="IPR039422">
    <property type="entry name" value="MarR/SlyA-like"/>
</dbReference>
<evidence type="ECO:0000259" key="6">
    <source>
        <dbReference type="PROSITE" id="PS50995"/>
    </source>
</evidence>
<reference evidence="7 8" key="1">
    <citation type="journal article" date="2017" name="Int J Environ Stud">
        <title>Does the Miocene-Pliocene relict legume Oxytropis triphylla form nitrogen-fixing nodules with a combination of bacterial strains?</title>
        <authorList>
            <person name="Safronova V."/>
            <person name="Belimov A."/>
            <person name="Sazanova A."/>
            <person name="Kuznetsova I."/>
            <person name="Popova J."/>
            <person name="Andronov E."/>
            <person name="Verkhozina A."/>
            <person name="Tikhonovich I."/>
        </authorList>
    </citation>
    <scope>NUCLEOTIDE SEQUENCE [LARGE SCALE GENOMIC DNA]</scope>
    <source>
        <strain evidence="7 8">Tri-38</strain>
    </source>
</reference>
<evidence type="ECO:0000256" key="1">
    <source>
        <dbReference type="ARBA" id="ARBA00004496"/>
    </source>
</evidence>
<evidence type="ECO:0000256" key="2">
    <source>
        <dbReference type="ARBA" id="ARBA00022490"/>
    </source>
</evidence>
<comment type="caution">
    <text evidence="7">The sequence shown here is derived from an EMBL/GenBank/DDBJ whole genome shotgun (WGS) entry which is preliminary data.</text>
</comment>
<dbReference type="KEGG" id="pht:BLM14_19010"/>
<name>A0A2N9VWL9_9HYPH</name>
<dbReference type="AlphaFoldDB" id="A0A2N9VWL9"/>
<dbReference type="SMART" id="SM00347">
    <property type="entry name" value="HTH_MARR"/>
    <property type="match status" value="1"/>
</dbReference>
<dbReference type="InterPro" id="IPR000835">
    <property type="entry name" value="HTH_MarR-typ"/>
</dbReference>
<evidence type="ECO:0000256" key="5">
    <source>
        <dbReference type="ARBA" id="ARBA00023163"/>
    </source>
</evidence>
<dbReference type="Pfam" id="PF22381">
    <property type="entry name" value="Staph_reg_Sar_Rot"/>
    <property type="match status" value="1"/>
</dbReference>
<dbReference type="RefSeq" id="WP_100000860.1">
    <property type="nucleotide sequence ID" value="NZ_CP017940.1"/>
</dbReference>
<evidence type="ECO:0000256" key="3">
    <source>
        <dbReference type="ARBA" id="ARBA00023015"/>
    </source>
</evidence>
<dbReference type="EMBL" id="MZMT01000035">
    <property type="protein sequence ID" value="PIO43887.1"/>
    <property type="molecule type" value="Genomic_DNA"/>
</dbReference>
<dbReference type="PANTHER" id="PTHR33164:SF5">
    <property type="entry name" value="ORGANIC HYDROPEROXIDE RESISTANCE TRANSCRIPTIONAL REGULATOR"/>
    <property type="match status" value="1"/>
</dbReference>
<evidence type="ECO:0000256" key="4">
    <source>
        <dbReference type="ARBA" id="ARBA00023125"/>
    </source>
</evidence>
<keyword evidence="3" id="KW-0805">Transcription regulation</keyword>
<protein>
    <submittedName>
        <fullName evidence="7">MarR family transcriptional regulator</fullName>
    </submittedName>
</protein>
<dbReference type="GO" id="GO:0006950">
    <property type="term" value="P:response to stress"/>
    <property type="evidence" value="ECO:0007669"/>
    <property type="project" value="TreeGrafter"/>
</dbReference>
<dbReference type="GO" id="GO:0003700">
    <property type="term" value="F:DNA-binding transcription factor activity"/>
    <property type="evidence" value="ECO:0007669"/>
    <property type="project" value="InterPro"/>
</dbReference>
<keyword evidence="8" id="KW-1185">Reference proteome</keyword>
<feature type="domain" description="HTH marR-type" evidence="6">
    <location>
        <begin position="16"/>
        <end position="146"/>
    </location>
</feature>
<accession>A0A2N9VWL9</accession>
<organism evidence="7 8">
    <name type="scientific">Phyllobacterium zundukense</name>
    <dbReference type="NCBI Taxonomy" id="1867719"/>
    <lineage>
        <taxon>Bacteria</taxon>
        <taxon>Pseudomonadati</taxon>
        <taxon>Pseudomonadota</taxon>
        <taxon>Alphaproteobacteria</taxon>
        <taxon>Hyphomicrobiales</taxon>
        <taxon>Phyllobacteriaceae</taxon>
        <taxon>Phyllobacterium</taxon>
    </lineage>
</organism>
<evidence type="ECO:0000313" key="7">
    <source>
        <dbReference type="EMBL" id="PIO43887.1"/>
    </source>
</evidence>
<dbReference type="FunFam" id="1.10.10.10:FF:000163">
    <property type="entry name" value="MarR family transcriptional regulator"/>
    <property type="match status" value="1"/>
</dbReference>
<comment type="subcellular location">
    <subcellularLocation>
        <location evidence="1">Cytoplasm</location>
    </subcellularLocation>
</comment>
<dbReference type="PRINTS" id="PR00598">
    <property type="entry name" value="HTHMARR"/>
</dbReference>
<dbReference type="SUPFAM" id="SSF46785">
    <property type="entry name" value="Winged helix' DNA-binding domain"/>
    <property type="match status" value="1"/>
</dbReference>
<proteinExistence type="predicted"/>
<dbReference type="PANTHER" id="PTHR33164">
    <property type="entry name" value="TRANSCRIPTIONAL REGULATOR, MARR FAMILY"/>
    <property type="match status" value="1"/>
</dbReference>
<evidence type="ECO:0000313" key="8">
    <source>
        <dbReference type="Proteomes" id="UP000232163"/>
    </source>
</evidence>
<dbReference type="OrthoDB" id="9806864at2"/>
<keyword evidence="4" id="KW-0238">DNA-binding</keyword>
<dbReference type="InterPro" id="IPR055166">
    <property type="entry name" value="Transc_reg_Sar_Rot_HTH"/>
</dbReference>
<dbReference type="Gene3D" id="1.10.10.10">
    <property type="entry name" value="Winged helix-like DNA-binding domain superfamily/Winged helix DNA-binding domain"/>
    <property type="match status" value="1"/>
</dbReference>